<proteinExistence type="predicted"/>
<evidence type="ECO:0000259" key="1">
    <source>
        <dbReference type="Pfam" id="PF13682"/>
    </source>
</evidence>
<comment type="caution">
    <text evidence="2">The sequence shown here is derived from an EMBL/GenBank/DDBJ whole genome shotgun (WGS) entry which is preliminary data.</text>
</comment>
<dbReference type="Gene3D" id="1.20.120.30">
    <property type="entry name" value="Aspartate receptor, ligand-binding domain"/>
    <property type="match status" value="1"/>
</dbReference>
<evidence type="ECO:0000313" key="2">
    <source>
        <dbReference type="EMBL" id="MEB4590277.1"/>
    </source>
</evidence>
<evidence type="ECO:0000313" key="3">
    <source>
        <dbReference type="Proteomes" id="UP001308005"/>
    </source>
</evidence>
<dbReference type="Proteomes" id="UP001308005">
    <property type="component" value="Unassembled WGS sequence"/>
</dbReference>
<sequence>MGNNSAFFMQRLNDHIQYLGRVTRTLADKDDFHGTDCHSCKLGRWIDSSGREDVVAHAPHAEGLFERLVERHEYFHSVSNEVLAKHQVGDTVNCYRAMTEMHKVSGQLVSLLLDIDRKVKVAA</sequence>
<dbReference type="RefSeq" id="WP_324693552.1">
    <property type="nucleotide sequence ID" value="NZ_JAYMYJ010000042.1"/>
</dbReference>
<organism evidence="2 3">
    <name type="scientific">Candidatus Thiothrix phosphatis</name>
    <dbReference type="NCBI Taxonomy" id="3112415"/>
    <lineage>
        <taxon>Bacteria</taxon>
        <taxon>Pseudomonadati</taxon>
        <taxon>Pseudomonadota</taxon>
        <taxon>Gammaproteobacteria</taxon>
        <taxon>Thiotrichales</taxon>
        <taxon>Thiotrichaceae</taxon>
        <taxon>Thiothrix</taxon>
    </lineage>
</organism>
<gene>
    <name evidence="2" type="ORF">VSS37_04745</name>
</gene>
<protein>
    <submittedName>
        <fullName evidence="2">CZB domain-containing protein</fullName>
    </submittedName>
</protein>
<dbReference type="EMBL" id="JAYMYJ010000042">
    <property type="protein sequence ID" value="MEB4590277.1"/>
    <property type="molecule type" value="Genomic_DNA"/>
</dbReference>
<accession>A0ABU6CTW5</accession>
<keyword evidence="3" id="KW-1185">Reference proteome</keyword>
<feature type="domain" description="Chemoreceptor zinc-binding" evidence="1">
    <location>
        <begin position="15"/>
        <end position="83"/>
    </location>
</feature>
<dbReference type="InterPro" id="IPR025991">
    <property type="entry name" value="Chemoreceptor_zinc-bind_dom"/>
</dbReference>
<reference evidence="3" key="1">
    <citation type="submission" date="2023-07" db="EMBL/GenBank/DDBJ databases">
        <title>The carbon used by Thiothrix.</title>
        <authorList>
            <person name="Chen L."/>
        </authorList>
    </citation>
    <scope>NUCLEOTIDE SEQUENCE [LARGE SCALE GENOMIC DNA]</scope>
</reference>
<name>A0ABU6CTW5_9GAMM</name>
<reference evidence="2 3" key="2">
    <citation type="submission" date="2024-01" db="EMBL/GenBank/DDBJ databases">
        <authorList>
            <person name="Xie X."/>
        </authorList>
    </citation>
    <scope>NUCLEOTIDE SEQUENCE [LARGE SCALE GENOMIC DNA]</scope>
    <source>
        <strain evidence="2">SCUT-1</strain>
    </source>
</reference>
<dbReference type="Pfam" id="PF13682">
    <property type="entry name" value="CZB"/>
    <property type="match status" value="1"/>
</dbReference>